<dbReference type="Gene3D" id="1.25.10.10">
    <property type="entry name" value="Leucine-rich Repeat Variant"/>
    <property type="match status" value="1"/>
</dbReference>
<dbReference type="InterPro" id="IPR052701">
    <property type="entry name" value="GAG_Ulvan_Degrading_Sulfatases"/>
</dbReference>
<dbReference type="CDD" id="cd16027">
    <property type="entry name" value="SGSH"/>
    <property type="match status" value="1"/>
</dbReference>
<gene>
    <name evidence="2" type="ORF">JIV24_01970</name>
</gene>
<dbReference type="SUPFAM" id="SSF53649">
    <property type="entry name" value="Alkaline phosphatase-like"/>
    <property type="match status" value="1"/>
</dbReference>
<dbReference type="InterPro" id="IPR016024">
    <property type="entry name" value="ARM-type_fold"/>
</dbReference>
<comment type="caution">
    <text evidence="2">The sequence shown here is derived from an EMBL/GenBank/DDBJ whole genome shotgun (WGS) entry which is preliminary data.</text>
</comment>
<dbReference type="InterPro" id="IPR017850">
    <property type="entry name" value="Alkaline_phosphatase_core_sf"/>
</dbReference>
<accession>A0ABS1HEK9</accession>
<dbReference type="Gene3D" id="3.40.720.10">
    <property type="entry name" value="Alkaline Phosphatase, subunit A"/>
    <property type="match status" value="1"/>
</dbReference>
<proteinExistence type="predicted"/>
<dbReference type="InterPro" id="IPR011989">
    <property type="entry name" value="ARM-like"/>
</dbReference>
<dbReference type="EMBL" id="JAENRR010000003">
    <property type="protein sequence ID" value="MBK3516089.1"/>
    <property type="molecule type" value="Genomic_DNA"/>
</dbReference>
<sequence length="648" mass="75319">MRQILSVSLLCVILYSCHNKDEKPNILWITIEDTSPHFMANYGNSINTTPTMDQLGQEGVVFTNAFAPGAVCSSSRSSIITGCSTEALGTGNHRSKYKLPDFIKGFPYYLNEAGYFTTNNVKTDYNVQNEQAFIKEAWHENSQKAGWWNRKEGQPFFSVFNYNSCHQSRTMTFPWALYENEILKRLSEFDHIAAEDIEMPPFYRDSEEMRKQVSRVYNSLRKTDHEVQLLLDRLEKDGLKENTIIFVYADHGQGIPRGKCTSIGFGHRVPFYIWFPEKYKHLSPWGVQEITDELISFEDLAPTILSLAGCDIPEYMKGRPFMGSERKKPVPYVFGSRNRLDDTPGLERTVFYGRFVYSRNFYPHLPVQRYQKYADVSDIVRTIRKDAAEGLLNEVQFDLVKQPRAVEYLFDLKNDKWELNNLADHSDYQEDLERLGKVVSERIVQVKDIHFLPEELMLERSQNSSAYEARLQSNNLPIAEILEVADMVGREKKTQSFLPYLKDEREEIRYWAAVGLNFIGQTKGIEKPLKDALRDSSSYVQAEMATLLYKTGKNTEAKTVLNQLIIGANKYASHHAMQQVLYLPELANDFKTEFQKVKDRYGENRVPGFDYNVQNSVEMFFYIYDNHPLYYSRDKRWIDDISKTKKSW</sequence>
<feature type="domain" description="Sulfatase N-terminal" evidence="1">
    <location>
        <begin position="24"/>
        <end position="309"/>
    </location>
</feature>
<dbReference type="RefSeq" id="WP_200463322.1">
    <property type="nucleotide sequence ID" value="NZ_JAENRR010000003.1"/>
</dbReference>
<reference evidence="2 3" key="1">
    <citation type="submission" date="2021-01" db="EMBL/GenBank/DDBJ databases">
        <title>Carboxyliciviraga sp.nov., isolated from coastal sediments.</title>
        <authorList>
            <person name="Lu D."/>
            <person name="Zhang T."/>
        </authorList>
    </citation>
    <scope>NUCLEOTIDE SEQUENCE [LARGE SCALE GENOMIC DNA]</scope>
    <source>
        <strain evidence="2 3">N1Y132</strain>
    </source>
</reference>
<dbReference type="PROSITE" id="PS51257">
    <property type="entry name" value="PROKAR_LIPOPROTEIN"/>
    <property type="match status" value="1"/>
</dbReference>
<evidence type="ECO:0000313" key="2">
    <source>
        <dbReference type="EMBL" id="MBK3516089.1"/>
    </source>
</evidence>
<dbReference type="SUPFAM" id="SSF48371">
    <property type="entry name" value="ARM repeat"/>
    <property type="match status" value="1"/>
</dbReference>
<protein>
    <submittedName>
        <fullName evidence="2">Sulfatase</fullName>
    </submittedName>
</protein>
<name>A0ABS1HEK9_9BACT</name>
<organism evidence="2 3">
    <name type="scientific">Carboxylicivirga marina</name>
    <dbReference type="NCBI Taxonomy" id="2800988"/>
    <lineage>
        <taxon>Bacteria</taxon>
        <taxon>Pseudomonadati</taxon>
        <taxon>Bacteroidota</taxon>
        <taxon>Bacteroidia</taxon>
        <taxon>Marinilabiliales</taxon>
        <taxon>Marinilabiliaceae</taxon>
        <taxon>Carboxylicivirga</taxon>
    </lineage>
</organism>
<evidence type="ECO:0000313" key="3">
    <source>
        <dbReference type="Proteomes" id="UP000605676"/>
    </source>
</evidence>
<evidence type="ECO:0000259" key="1">
    <source>
        <dbReference type="Pfam" id="PF00884"/>
    </source>
</evidence>
<dbReference type="Proteomes" id="UP000605676">
    <property type="component" value="Unassembled WGS sequence"/>
</dbReference>
<dbReference type="Pfam" id="PF00884">
    <property type="entry name" value="Sulfatase"/>
    <property type="match status" value="1"/>
</dbReference>
<dbReference type="PANTHER" id="PTHR43751:SF1">
    <property type="entry name" value="SULFATASE ATSG-RELATED"/>
    <property type="match status" value="1"/>
</dbReference>
<keyword evidence="3" id="KW-1185">Reference proteome</keyword>
<dbReference type="PANTHER" id="PTHR43751">
    <property type="entry name" value="SULFATASE"/>
    <property type="match status" value="1"/>
</dbReference>
<dbReference type="InterPro" id="IPR000917">
    <property type="entry name" value="Sulfatase_N"/>
</dbReference>